<evidence type="ECO:0000256" key="3">
    <source>
        <dbReference type="ARBA" id="ARBA00022777"/>
    </source>
</evidence>
<feature type="domain" description="DAGKc" evidence="5">
    <location>
        <begin position="5"/>
        <end position="136"/>
    </location>
</feature>
<dbReference type="InterPro" id="IPR050187">
    <property type="entry name" value="Lipid_Phosphate_FormReg"/>
</dbReference>
<dbReference type="SUPFAM" id="SSF111331">
    <property type="entry name" value="NAD kinase/diacylglycerol kinase-like"/>
    <property type="match status" value="1"/>
</dbReference>
<dbReference type="Gene3D" id="3.40.50.10330">
    <property type="entry name" value="Probable inorganic polyphosphate/atp-NAD kinase, domain 1"/>
    <property type="match status" value="1"/>
</dbReference>
<dbReference type="InterPro" id="IPR045540">
    <property type="entry name" value="YegS/DAGK_C"/>
</dbReference>
<dbReference type="Pfam" id="PF00781">
    <property type="entry name" value="DAGK_cat"/>
    <property type="match status" value="1"/>
</dbReference>
<dbReference type="OrthoDB" id="9815110at2"/>
<organism evidence="6 7">
    <name type="scientific">Humitalea rosea</name>
    <dbReference type="NCBI Taxonomy" id="990373"/>
    <lineage>
        <taxon>Bacteria</taxon>
        <taxon>Pseudomonadati</taxon>
        <taxon>Pseudomonadota</taxon>
        <taxon>Alphaproteobacteria</taxon>
        <taxon>Acetobacterales</taxon>
        <taxon>Roseomonadaceae</taxon>
        <taxon>Humitalea</taxon>
    </lineage>
</organism>
<dbReference type="EMBL" id="QKYU01000007">
    <property type="protein sequence ID" value="PZW47115.1"/>
    <property type="molecule type" value="Genomic_DNA"/>
</dbReference>
<dbReference type="InterPro" id="IPR017438">
    <property type="entry name" value="ATP-NAD_kinase_N"/>
</dbReference>
<dbReference type="RefSeq" id="WP_158537150.1">
    <property type="nucleotide sequence ID" value="NZ_QKYU01000007.1"/>
</dbReference>
<dbReference type="Gene3D" id="2.60.200.40">
    <property type="match status" value="1"/>
</dbReference>
<dbReference type="PROSITE" id="PS50146">
    <property type="entry name" value="DAGK"/>
    <property type="match status" value="1"/>
</dbReference>
<keyword evidence="1" id="KW-0808">Transferase</keyword>
<dbReference type="PANTHER" id="PTHR12358">
    <property type="entry name" value="SPHINGOSINE KINASE"/>
    <property type="match status" value="1"/>
</dbReference>
<proteinExistence type="predicted"/>
<keyword evidence="7" id="KW-1185">Reference proteome</keyword>
<protein>
    <submittedName>
        <fullName evidence="6">Diacylglycerol kinase family enzyme</fullName>
    </submittedName>
</protein>
<dbReference type="GO" id="GO:0016301">
    <property type="term" value="F:kinase activity"/>
    <property type="evidence" value="ECO:0007669"/>
    <property type="project" value="UniProtKB-KW"/>
</dbReference>
<evidence type="ECO:0000313" key="6">
    <source>
        <dbReference type="EMBL" id="PZW47115.1"/>
    </source>
</evidence>
<dbReference type="AlphaFoldDB" id="A0A2W7IMW5"/>
<dbReference type="GO" id="GO:0005524">
    <property type="term" value="F:ATP binding"/>
    <property type="evidence" value="ECO:0007669"/>
    <property type="project" value="UniProtKB-KW"/>
</dbReference>
<dbReference type="SMART" id="SM00046">
    <property type="entry name" value="DAGKc"/>
    <property type="match status" value="1"/>
</dbReference>
<gene>
    <name evidence="6" type="ORF">C8P66_107153</name>
</gene>
<sequence length="298" mass="30518">MNRPYRALRMLIVFNPTAGARRRRRLAEALRALAIAGVVARVAETGAPGDARRFAAEAAAAGETAVVAAGGDGTIAEVAAGLAGSAATLGILPFGTANVLALELGLPLGPAQAARVLAAGQRRLVWPGIARFADGSSRLFVQMLGAGFDAAVVAGLDLRLKQRIGRAAYVWQSARELCRYGFPPMTVTLDGAAFQVGSAIVTKGRLYAGRFLLAPAARPDAPGFQVALFHHAGPWSAALYGVALPLGLLSRMPGVEIRAASRIEFAGAGIPVQADGDAVGEVPVSVADAPGPMQVLVG</sequence>
<reference evidence="6 7" key="1">
    <citation type="submission" date="2018-06" db="EMBL/GenBank/DDBJ databases">
        <title>Genomic Encyclopedia of Archaeal and Bacterial Type Strains, Phase II (KMG-II): from individual species to whole genera.</title>
        <authorList>
            <person name="Goeker M."/>
        </authorList>
    </citation>
    <scope>NUCLEOTIDE SEQUENCE [LARGE SCALE GENOMIC DNA]</scope>
    <source>
        <strain evidence="6 7">DSM 24525</strain>
    </source>
</reference>
<comment type="caution">
    <text evidence="6">The sequence shown here is derived from an EMBL/GenBank/DDBJ whole genome shotgun (WGS) entry which is preliminary data.</text>
</comment>
<dbReference type="Pfam" id="PF19279">
    <property type="entry name" value="YegS_C"/>
    <property type="match status" value="1"/>
</dbReference>
<keyword evidence="3 6" id="KW-0418">Kinase</keyword>
<keyword evidence="4" id="KW-0067">ATP-binding</keyword>
<evidence type="ECO:0000256" key="1">
    <source>
        <dbReference type="ARBA" id="ARBA00022679"/>
    </source>
</evidence>
<dbReference type="InterPro" id="IPR001206">
    <property type="entry name" value="Diacylglycerol_kinase_cat_dom"/>
</dbReference>
<keyword evidence="2" id="KW-0547">Nucleotide-binding</keyword>
<dbReference type="GO" id="GO:0005886">
    <property type="term" value="C:plasma membrane"/>
    <property type="evidence" value="ECO:0007669"/>
    <property type="project" value="TreeGrafter"/>
</dbReference>
<evidence type="ECO:0000259" key="5">
    <source>
        <dbReference type="PROSITE" id="PS50146"/>
    </source>
</evidence>
<dbReference type="InterPro" id="IPR016064">
    <property type="entry name" value="NAD/diacylglycerol_kinase_sf"/>
</dbReference>
<name>A0A2W7IMW5_9PROT</name>
<evidence type="ECO:0000256" key="2">
    <source>
        <dbReference type="ARBA" id="ARBA00022741"/>
    </source>
</evidence>
<accession>A0A2W7IMW5</accession>
<evidence type="ECO:0000256" key="4">
    <source>
        <dbReference type="ARBA" id="ARBA00022840"/>
    </source>
</evidence>
<dbReference type="Proteomes" id="UP000249688">
    <property type="component" value="Unassembled WGS sequence"/>
</dbReference>
<evidence type="ECO:0000313" key="7">
    <source>
        <dbReference type="Proteomes" id="UP000249688"/>
    </source>
</evidence>
<dbReference type="PANTHER" id="PTHR12358:SF106">
    <property type="entry name" value="LIPID KINASE YEGS"/>
    <property type="match status" value="1"/>
</dbReference>